<comment type="caution">
    <text evidence="3">The sequence shown here is derived from an EMBL/GenBank/DDBJ whole genome shotgun (WGS) entry which is preliminary data.</text>
</comment>
<dbReference type="Proteomes" id="UP001150217">
    <property type="component" value="Unassembled WGS sequence"/>
</dbReference>
<feature type="chain" id="PRO_5046934136" evidence="2">
    <location>
        <begin position="28"/>
        <end position="280"/>
    </location>
</feature>
<evidence type="ECO:0000313" key="4">
    <source>
        <dbReference type="Proteomes" id="UP001150217"/>
    </source>
</evidence>
<keyword evidence="4" id="KW-1185">Reference proteome</keyword>
<evidence type="ECO:0000256" key="2">
    <source>
        <dbReference type="SAM" id="SignalP"/>
    </source>
</evidence>
<name>A0ABQ8V535_9AGAR</name>
<evidence type="ECO:0000256" key="1">
    <source>
        <dbReference type="SAM" id="MobiDB-lite"/>
    </source>
</evidence>
<proteinExistence type="predicted"/>
<feature type="signal peptide" evidence="2">
    <location>
        <begin position="1"/>
        <end position="27"/>
    </location>
</feature>
<protein>
    <submittedName>
        <fullName evidence="3">Uncharacterized protein</fullName>
    </submittedName>
</protein>
<evidence type="ECO:0000313" key="3">
    <source>
        <dbReference type="EMBL" id="KAJ4472738.1"/>
    </source>
</evidence>
<accession>A0ABQ8V535</accession>
<dbReference type="EMBL" id="JANVFT010000082">
    <property type="protein sequence ID" value="KAJ4472738.1"/>
    <property type="molecule type" value="Genomic_DNA"/>
</dbReference>
<reference evidence="3" key="1">
    <citation type="submission" date="2022-08" db="EMBL/GenBank/DDBJ databases">
        <title>A Global Phylogenomic Analysis of the Shiitake Genus Lentinula.</title>
        <authorList>
            <consortium name="DOE Joint Genome Institute"/>
            <person name="Sierra-Patev S."/>
            <person name="Min B."/>
            <person name="Naranjo-Ortiz M."/>
            <person name="Looney B."/>
            <person name="Konkel Z."/>
            <person name="Slot J.C."/>
            <person name="Sakamoto Y."/>
            <person name="Steenwyk J.L."/>
            <person name="Rokas A."/>
            <person name="Carro J."/>
            <person name="Camarero S."/>
            <person name="Ferreira P."/>
            <person name="Molpeceres G."/>
            <person name="Ruiz-Duenas F.J."/>
            <person name="Serrano A."/>
            <person name="Henrissat B."/>
            <person name="Drula E."/>
            <person name="Hughes K.W."/>
            <person name="Mata J.L."/>
            <person name="Ishikawa N.K."/>
            <person name="Vargas-Isla R."/>
            <person name="Ushijima S."/>
            <person name="Smith C.A."/>
            <person name="Ahrendt S."/>
            <person name="Andreopoulos W."/>
            <person name="He G."/>
            <person name="Labutti K."/>
            <person name="Lipzen A."/>
            <person name="Ng V."/>
            <person name="Riley R."/>
            <person name="Sandor L."/>
            <person name="Barry K."/>
            <person name="Martinez A.T."/>
            <person name="Xiao Y."/>
            <person name="Gibbons J.G."/>
            <person name="Terashima K."/>
            <person name="Grigoriev I.V."/>
            <person name="Hibbett D.S."/>
        </authorList>
    </citation>
    <scope>NUCLEOTIDE SEQUENCE</scope>
    <source>
        <strain evidence="3">RHP3577 ss4</strain>
    </source>
</reference>
<organism evidence="3 4">
    <name type="scientific">Lentinula lateritia</name>
    <dbReference type="NCBI Taxonomy" id="40482"/>
    <lineage>
        <taxon>Eukaryota</taxon>
        <taxon>Fungi</taxon>
        <taxon>Dikarya</taxon>
        <taxon>Basidiomycota</taxon>
        <taxon>Agaricomycotina</taxon>
        <taxon>Agaricomycetes</taxon>
        <taxon>Agaricomycetidae</taxon>
        <taxon>Agaricales</taxon>
        <taxon>Marasmiineae</taxon>
        <taxon>Omphalotaceae</taxon>
        <taxon>Lentinula</taxon>
    </lineage>
</organism>
<gene>
    <name evidence="3" type="ORF">C8R41DRAFT_849605</name>
</gene>
<keyword evidence="2" id="KW-0732">Signal</keyword>
<sequence>MHLSASLLSSIASLSLVLLVVVPMVHTAPLNRSPYSSPIALQDQETKSTYGVRSEHDARHILLVPRASQWDMNIDHDDNNDESLSPGATGLDSESTDPVQSYSAPTPLTLSLLNTSNLHQYPRAFRKHLQTLRNVNFKNLNPFRKTIVSITITFLEPIKYVHYTTGSITPPTAQAQATLIENVERLVNDGRGKLGLQDDSSGKSMSKLKIRYNPIHGKKNPYYISDDVDARFWIKVNNANSKCGIANSRFALENCYGAVGWKKGEKGGTISDSNDKVLYP</sequence>
<feature type="region of interest" description="Disordered" evidence="1">
    <location>
        <begin position="72"/>
        <end position="100"/>
    </location>
</feature>